<proteinExistence type="predicted"/>
<evidence type="ECO:0000313" key="3">
    <source>
        <dbReference type="Proteomes" id="UP001271723"/>
    </source>
</evidence>
<gene>
    <name evidence="2" type="ORF">PV517_44235</name>
</gene>
<organism evidence="2 3">
    <name type="scientific">Streptomyces griseiscabiei</name>
    <dbReference type="NCBI Taxonomy" id="2993540"/>
    <lineage>
        <taxon>Bacteria</taxon>
        <taxon>Bacillati</taxon>
        <taxon>Actinomycetota</taxon>
        <taxon>Actinomycetes</taxon>
        <taxon>Kitasatosporales</taxon>
        <taxon>Streptomycetaceae</taxon>
        <taxon>Streptomyces</taxon>
    </lineage>
</organism>
<evidence type="ECO:0000256" key="1">
    <source>
        <dbReference type="SAM" id="MobiDB-lite"/>
    </source>
</evidence>
<sequence>MRSTEAKDLYAGAVVLTGTHLETVASLRRHGSSVIALFEPAAAHRPGRRAVVEPDHDFVLAQLHSVAWVIQSRHRSARSTQDRARVSVPYAVRRHWAFDQEWSVVDRLVEEHTVTSFRPIGLDELPGRGDPTPPPPNPDSSRFYRLLRQGPTVLPTGDAVRAELARLTELHRREHGRTDWDVGQRLPAEGDIYDCRRCTRSPHDLMPMEVVVERTYQDVSLDDLPSDWEYELCPAGAYERHLQMGTVTAGRPPRASVGAGAIVGFATSGSHTTARAIRMDAPAKVR</sequence>
<dbReference type="Proteomes" id="UP001271723">
    <property type="component" value="Unassembled WGS sequence"/>
</dbReference>
<dbReference type="EMBL" id="JARAVY010000032">
    <property type="protein sequence ID" value="MDX2915664.1"/>
    <property type="molecule type" value="Genomic_DNA"/>
</dbReference>
<name>A0ABU4LIW0_9ACTN</name>
<feature type="region of interest" description="Disordered" evidence="1">
    <location>
        <begin position="120"/>
        <end position="139"/>
    </location>
</feature>
<evidence type="ECO:0000313" key="2">
    <source>
        <dbReference type="EMBL" id="MDX2915664.1"/>
    </source>
</evidence>
<reference evidence="2 3" key="1">
    <citation type="journal article" date="2023" name="Microb. Genom.">
        <title>Mesoterricola silvestris gen. nov., sp. nov., Mesoterricola sediminis sp. nov., Geothrix oryzae sp. nov., Geothrix edaphica sp. nov., Geothrix rubra sp. nov., and Geothrix limicola sp. nov., six novel members of Acidobacteriota isolated from soils.</title>
        <authorList>
            <person name="Weisberg A.J."/>
            <person name="Pearce E."/>
            <person name="Kramer C.G."/>
            <person name="Chang J.H."/>
            <person name="Clarke C.R."/>
        </authorList>
    </citation>
    <scope>NUCLEOTIDE SEQUENCE [LARGE SCALE GENOMIC DNA]</scope>
    <source>
        <strain evidence="2 3">NRRL_B-2795</strain>
    </source>
</reference>
<protein>
    <submittedName>
        <fullName evidence="2">Uncharacterized protein</fullName>
    </submittedName>
</protein>
<keyword evidence="3" id="KW-1185">Reference proteome</keyword>
<accession>A0ABU4LIW0</accession>
<dbReference type="RefSeq" id="WP_086755611.1">
    <property type="nucleotide sequence ID" value="NZ_JAGJBZ010000005.1"/>
</dbReference>
<comment type="caution">
    <text evidence="2">The sequence shown here is derived from an EMBL/GenBank/DDBJ whole genome shotgun (WGS) entry which is preliminary data.</text>
</comment>